<keyword evidence="3" id="KW-1185">Reference proteome</keyword>
<reference evidence="2" key="1">
    <citation type="submission" date="2020-10" db="EMBL/GenBank/DDBJ databases">
        <title>Chromosome-scale genome assembly of the Allis shad, Alosa alosa.</title>
        <authorList>
            <person name="Margot Z."/>
            <person name="Christophe K."/>
            <person name="Cabau C."/>
            <person name="Louis A."/>
            <person name="Berthelot C."/>
            <person name="Parey E."/>
            <person name="Roest Crollius H."/>
            <person name="Montfort J."/>
            <person name="Robinson-Rechavi M."/>
            <person name="Bucao C."/>
            <person name="Bouchez O."/>
            <person name="Gislard M."/>
            <person name="Lluch J."/>
            <person name="Milhes M."/>
            <person name="Lampietro C."/>
            <person name="Lopez Roques C."/>
            <person name="Donnadieu C."/>
            <person name="Braasch I."/>
            <person name="Desvignes T."/>
            <person name="Postlethwait J."/>
            <person name="Bobe J."/>
            <person name="Guiguen Y."/>
        </authorList>
    </citation>
    <scope>NUCLEOTIDE SEQUENCE</scope>
    <source>
        <strain evidence="2">M-15738</strain>
        <tissue evidence="2">Blood</tissue>
    </source>
</reference>
<dbReference type="Proteomes" id="UP000823561">
    <property type="component" value="Chromosome 10"/>
</dbReference>
<feature type="signal peptide" evidence="1">
    <location>
        <begin position="1"/>
        <end position="23"/>
    </location>
</feature>
<protein>
    <submittedName>
        <fullName evidence="2">Uncharacterized protein</fullName>
    </submittedName>
</protein>
<accession>A0AAV6GKG7</accession>
<evidence type="ECO:0000256" key="1">
    <source>
        <dbReference type="SAM" id="SignalP"/>
    </source>
</evidence>
<organism evidence="2 3">
    <name type="scientific">Alosa alosa</name>
    <name type="common">allis shad</name>
    <dbReference type="NCBI Taxonomy" id="278164"/>
    <lineage>
        <taxon>Eukaryota</taxon>
        <taxon>Metazoa</taxon>
        <taxon>Chordata</taxon>
        <taxon>Craniata</taxon>
        <taxon>Vertebrata</taxon>
        <taxon>Euteleostomi</taxon>
        <taxon>Actinopterygii</taxon>
        <taxon>Neopterygii</taxon>
        <taxon>Teleostei</taxon>
        <taxon>Clupei</taxon>
        <taxon>Clupeiformes</taxon>
        <taxon>Clupeoidei</taxon>
        <taxon>Clupeidae</taxon>
        <taxon>Alosa</taxon>
    </lineage>
</organism>
<name>A0AAV6GKG7_9TELE</name>
<dbReference type="EMBL" id="JADWDJ010000010">
    <property type="protein sequence ID" value="KAG5275279.1"/>
    <property type="molecule type" value="Genomic_DNA"/>
</dbReference>
<dbReference type="AlphaFoldDB" id="A0AAV6GKG7"/>
<comment type="caution">
    <text evidence="2">The sequence shown here is derived from an EMBL/GenBank/DDBJ whole genome shotgun (WGS) entry which is preliminary data.</text>
</comment>
<evidence type="ECO:0000313" key="3">
    <source>
        <dbReference type="Proteomes" id="UP000823561"/>
    </source>
</evidence>
<feature type="chain" id="PRO_5043372257" evidence="1">
    <location>
        <begin position="24"/>
        <end position="115"/>
    </location>
</feature>
<sequence length="115" mass="13483">MLLLNYASRILLLLDLSPVLTQSSHLPLKARELQTLHNLRKLFVQDLTTRVKRSSELDPDDSGGSSTQKQKISFLENNKFTNSWYVTMQICVVSFLNWRNVFGLRRSELRPWRVY</sequence>
<evidence type="ECO:0000313" key="2">
    <source>
        <dbReference type="EMBL" id="KAG5275279.1"/>
    </source>
</evidence>
<proteinExistence type="predicted"/>
<keyword evidence="1" id="KW-0732">Signal</keyword>
<gene>
    <name evidence="2" type="ORF">AALO_G00145640</name>
</gene>